<proteinExistence type="predicted"/>
<feature type="non-terminal residue" evidence="1">
    <location>
        <position position="99"/>
    </location>
</feature>
<organism evidence="1 2">
    <name type="scientific">Plasmodium berghei</name>
    <dbReference type="NCBI Taxonomy" id="5821"/>
    <lineage>
        <taxon>Eukaryota</taxon>
        <taxon>Sar</taxon>
        <taxon>Alveolata</taxon>
        <taxon>Apicomplexa</taxon>
        <taxon>Aconoidasida</taxon>
        <taxon>Haemosporida</taxon>
        <taxon>Plasmodiidae</taxon>
        <taxon>Plasmodium</taxon>
        <taxon>Plasmodium (Vinckeia)</taxon>
    </lineage>
</organism>
<gene>
    <name evidence="1" type="ORF">PBNK65NY_000178000</name>
</gene>
<reference evidence="1 2" key="1">
    <citation type="submission" date="2016-08" db="EMBL/GenBank/DDBJ databases">
        <authorList>
            <consortium name="Pathogen Informatics"/>
        </authorList>
    </citation>
    <scope>NUCLEOTIDE SEQUENCE [LARGE SCALE GENOMIC DNA]</scope>
    <source>
        <strain evidence="1 2">NK65 ny</strain>
    </source>
</reference>
<accession>A0A1C6YF43</accession>
<name>A0A1C6YF43_PLABE</name>
<evidence type="ECO:0000313" key="1">
    <source>
        <dbReference type="EMBL" id="SCM21802.1"/>
    </source>
</evidence>
<dbReference type="VEuPathDB" id="PlasmoDB:PBANKA_0906700"/>
<dbReference type="AlphaFoldDB" id="A0A1C6YF43"/>
<dbReference type="Proteomes" id="UP000516480">
    <property type="component" value="Chromosome 9"/>
</dbReference>
<sequence>MSTWINKKFLSISEKVIENVIDSFTNKNTHLENIQNIQETQLGKIISKVISSKYFFKNDDIYYNAKELEFKWEIKKWKKRRIKKKKKKKKIKKNKIKKK</sequence>
<dbReference type="EMBL" id="LT608145">
    <property type="protein sequence ID" value="SCM21802.1"/>
    <property type="molecule type" value="Genomic_DNA"/>
</dbReference>
<protein>
    <submittedName>
        <fullName evidence="1">Uncharacterized protein</fullName>
    </submittedName>
</protein>
<evidence type="ECO:0000313" key="2">
    <source>
        <dbReference type="Proteomes" id="UP000516480"/>
    </source>
</evidence>